<evidence type="ECO:0000313" key="2">
    <source>
        <dbReference type="Proteomes" id="UP001220530"/>
    </source>
</evidence>
<name>A0ABY7YKV1_9HYPH</name>
<reference evidence="1 2" key="1">
    <citation type="submission" date="2023-02" db="EMBL/GenBank/DDBJ databases">
        <title>Devosia algicola sp. nov., isolated from the phycosphere of marine algae.</title>
        <authorList>
            <person name="Kim J.M."/>
            <person name="Lee J.K."/>
            <person name="Choi B.J."/>
            <person name="Bayburt H."/>
            <person name="Jeon C.O."/>
        </authorList>
    </citation>
    <scope>NUCLEOTIDE SEQUENCE [LARGE SCALE GENOMIC DNA]</scope>
    <source>
        <strain evidence="1 2">G20-9</strain>
    </source>
</reference>
<organism evidence="1 2">
    <name type="scientific">Devosia algicola</name>
    <dbReference type="NCBI Taxonomy" id="3026418"/>
    <lineage>
        <taxon>Bacteria</taxon>
        <taxon>Pseudomonadati</taxon>
        <taxon>Pseudomonadota</taxon>
        <taxon>Alphaproteobacteria</taxon>
        <taxon>Hyphomicrobiales</taxon>
        <taxon>Devosiaceae</taxon>
        <taxon>Devosia</taxon>
    </lineage>
</organism>
<dbReference type="Gene3D" id="3.40.50.1240">
    <property type="entry name" value="Phosphoglycerate mutase-like"/>
    <property type="match status" value="1"/>
</dbReference>
<dbReference type="RefSeq" id="WP_282218227.1">
    <property type="nucleotide sequence ID" value="NZ_CP118246.1"/>
</dbReference>
<gene>
    <name evidence="1" type="ORF">PSQ19_13965</name>
</gene>
<keyword evidence="2" id="KW-1185">Reference proteome</keyword>
<accession>A0ABY7YKV1</accession>
<dbReference type="InterPro" id="IPR029033">
    <property type="entry name" value="His_PPase_superfam"/>
</dbReference>
<protein>
    <submittedName>
        <fullName evidence="1">Histidine phosphatase family protein</fullName>
    </submittedName>
</protein>
<proteinExistence type="predicted"/>
<dbReference type="Proteomes" id="UP001220530">
    <property type="component" value="Chromosome"/>
</dbReference>
<dbReference type="SUPFAM" id="SSF53254">
    <property type="entry name" value="Phosphoglycerate mutase-like"/>
    <property type="match status" value="1"/>
</dbReference>
<sequence length="203" mass="22039">MYALYLTHPQVEIDPAIEVPQWKLSGVGRERAHDLSKRLRLPPKTRLIASTERKAMDLAQILSEDHGLDITSAVVFNENDRSATGFLPGDAFEIAANCFFGEPEKSHAGWERAIDAQCRIVAAVEGAIAATSRPLIFCGHGAVGTLLKCHIVGTAITREQDQGHGGDPGGGNGLVFDWAAQRLVCDWTPFEALDPDWLVRAIA</sequence>
<dbReference type="Pfam" id="PF00300">
    <property type="entry name" value="His_Phos_1"/>
    <property type="match status" value="1"/>
</dbReference>
<evidence type="ECO:0000313" key="1">
    <source>
        <dbReference type="EMBL" id="WDR01817.1"/>
    </source>
</evidence>
<dbReference type="InterPro" id="IPR013078">
    <property type="entry name" value="His_Pase_superF_clade-1"/>
</dbReference>
<dbReference type="EMBL" id="CP118246">
    <property type="protein sequence ID" value="WDR01817.1"/>
    <property type="molecule type" value="Genomic_DNA"/>
</dbReference>